<protein>
    <submittedName>
        <fullName evidence="1">Uncharacterized protein</fullName>
    </submittedName>
</protein>
<dbReference type="EMBL" id="FZMO01000434">
    <property type="protein sequence ID" value="SNQ50605.1"/>
    <property type="molecule type" value="Genomic_DNA"/>
</dbReference>
<proteinExistence type="predicted"/>
<evidence type="ECO:0000313" key="2">
    <source>
        <dbReference type="Proteomes" id="UP000234331"/>
    </source>
</evidence>
<evidence type="ECO:0000313" key="1">
    <source>
        <dbReference type="EMBL" id="SNQ50605.1"/>
    </source>
</evidence>
<accession>A0A2I2KY68</accession>
<keyword evidence="2" id="KW-1185">Reference proteome</keyword>
<name>A0A2I2KY68_9ACTN</name>
<dbReference type="Proteomes" id="UP000234331">
    <property type="component" value="Unassembled WGS sequence"/>
</dbReference>
<sequence>MSIDAAVHGDGAETAEPVLSLRLVDGSEVRRPLRLVRAREVVAAVPWRATRSAPVGCRRRVPPRSAWGPAGRRSSCLGPAASRIGTSMALPKM</sequence>
<dbReference type="AlphaFoldDB" id="A0A2I2KY68"/>
<organism evidence="1 2">
    <name type="scientific">Frankia canadensis</name>
    <dbReference type="NCBI Taxonomy" id="1836972"/>
    <lineage>
        <taxon>Bacteria</taxon>
        <taxon>Bacillati</taxon>
        <taxon>Actinomycetota</taxon>
        <taxon>Actinomycetes</taxon>
        <taxon>Frankiales</taxon>
        <taxon>Frankiaceae</taxon>
        <taxon>Frankia</taxon>
    </lineage>
</organism>
<gene>
    <name evidence="1" type="ORF">FRACA_490037</name>
</gene>
<reference evidence="1 2" key="1">
    <citation type="submission" date="2017-06" db="EMBL/GenBank/DDBJ databases">
        <authorList>
            <person name="Kim H.J."/>
            <person name="Triplett B.A."/>
        </authorList>
    </citation>
    <scope>NUCLEOTIDE SEQUENCE [LARGE SCALE GENOMIC DNA]</scope>
    <source>
        <strain evidence="1">FRACA_ARgP5</strain>
    </source>
</reference>